<accession>A0AAD6IS07</accession>
<feature type="region of interest" description="Disordered" evidence="2">
    <location>
        <begin position="825"/>
        <end position="878"/>
    </location>
</feature>
<name>A0AAD6IS07_DREDA</name>
<dbReference type="SUPFAM" id="SSF56815">
    <property type="entry name" value="Sec1/munc18-like (SM) proteins"/>
    <property type="match status" value="1"/>
</dbReference>
<evidence type="ECO:0008006" key="6">
    <source>
        <dbReference type="Google" id="ProtNLM"/>
    </source>
</evidence>
<comment type="caution">
    <text evidence="4">The sequence shown here is derived from an EMBL/GenBank/DDBJ whole genome shotgun (WGS) entry which is preliminary data.</text>
</comment>
<dbReference type="InterPro" id="IPR043154">
    <property type="entry name" value="Sec-1-like_dom1"/>
</dbReference>
<dbReference type="InterPro" id="IPR043127">
    <property type="entry name" value="Sec-1-like_dom3a"/>
</dbReference>
<gene>
    <name evidence="4" type="ORF">Dda_8205</name>
</gene>
<dbReference type="Gene3D" id="1.25.40.60">
    <property type="match status" value="1"/>
</dbReference>
<dbReference type="Gene3D" id="3.40.50.1910">
    <property type="match status" value="1"/>
</dbReference>
<evidence type="ECO:0000256" key="2">
    <source>
        <dbReference type="SAM" id="MobiDB-lite"/>
    </source>
</evidence>
<keyword evidence="3" id="KW-1133">Transmembrane helix</keyword>
<keyword evidence="5" id="KW-1185">Reference proteome</keyword>
<feature type="compositionally biased region" description="Low complexity" evidence="2">
    <location>
        <begin position="589"/>
        <end position="605"/>
    </location>
</feature>
<organism evidence="4 5">
    <name type="scientific">Drechslerella dactyloides</name>
    <name type="common">Nematode-trapping fungus</name>
    <name type="synonym">Arthrobotrys dactyloides</name>
    <dbReference type="NCBI Taxonomy" id="74499"/>
    <lineage>
        <taxon>Eukaryota</taxon>
        <taxon>Fungi</taxon>
        <taxon>Dikarya</taxon>
        <taxon>Ascomycota</taxon>
        <taxon>Pezizomycotina</taxon>
        <taxon>Orbiliomycetes</taxon>
        <taxon>Orbiliales</taxon>
        <taxon>Orbiliaceae</taxon>
        <taxon>Drechslerella</taxon>
    </lineage>
</organism>
<dbReference type="PANTHER" id="PTHR11679">
    <property type="entry name" value="VESICLE PROTEIN SORTING-ASSOCIATED"/>
    <property type="match status" value="1"/>
</dbReference>
<dbReference type="GO" id="GO:0016192">
    <property type="term" value="P:vesicle-mediated transport"/>
    <property type="evidence" value="ECO:0007669"/>
    <property type="project" value="InterPro"/>
</dbReference>
<dbReference type="Proteomes" id="UP001221413">
    <property type="component" value="Unassembled WGS sequence"/>
</dbReference>
<dbReference type="InterPro" id="IPR036045">
    <property type="entry name" value="Sec1-like_sf"/>
</dbReference>
<dbReference type="Gene3D" id="3.40.50.2060">
    <property type="match status" value="1"/>
</dbReference>
<dbReference type="Gene3D" id="3.90.830.10">
    <property type="entry name" value="Syntaxin Binding Protein 1, Chain A, domain 2"/>
    <property type="match status" value="1"/>
</dbReference>
<keyword evidence="3" id="KW-0472">Membrane</keyword>
<evidence type="ECO:0000313" key="4">
    <source>
        <dbReference type="EMBL" id="KAJ6257316.1"/>
    </source>
</evidence>
<comment type="similarity">
    <text evidence="1">Belongs to the STXBP/unc-18/SEC1 family.</text>
</comment>
<dbReference type="InterPro" id="IPR027482">
    <property type="entry name" value="Sec1-like_dom2"/>
</dbReference>
<feature type="compositionally biased region" description="Polar residues" evidence="2">
    <location>
        <begin position="825"/>
        <end position="834"/>
    </location>
</feature>
<feature type="compositionally biased region" description="Polar residues" evidence="2">
    <location>
        <begin position="850"/>
        <end position="861"/>
    </location>
</feature>
<evidence type="ECO:0000256" key="3">
    <source>
        <dbReference type="SAM" id="Phobius"/>
    </source>
</evidence>
<dbReference type="InterPro" id="IPR001619">
    <property type="entry name" value="Sec1-like"/>
</dbReference>
<protein>
    <recommendedName>
        <fullName evidence="6">Sec1-like protein</fullName>
    </recommendedName>
</protein>
<reference evidence="4" key="1">
    <citation type="submission" date="2023-01" db="EMBL/GenBank/DDBJ databases">
        <title>The chitinases involved in constricting ring structure development in the nematode-trapping fungus Drechslerella dactyloides.</title>
        <authorList>
            <person name="Wang R."/>
            <person name="Zhang L."/>
            <person name="Tang P."/>
            <person name="Li S."/>
            <person name="Liang L."/>
        </authorList>
    </citation>
    <scope>NUCLEOTIDE SEQUENCE</scope>
    <source>
        <strain evidence="4">YMF1.00031</strain>
    </source>
</reference>
<dbReference type="Pfam" id="PF00995">
    <property type="entry name" value="Sec1"/>
    <property type="match status" value="1"/>
</dbReference>
<dbReference type="EMBL" id="JAQGDS010000011">
    <property type="protein sequence ID" value="KAJ6257316.1"/>
    <property type="molecule type" value="Genomic_DNA"/>
</dbReference>
<evidence type="ECO:0000256" key="1">
    <source>
        <dbReference type="ARBA" id="ARBA00009884"/>
    </source>
</evidence>
<evidence type="ECO:0000313" key="5">
    <source>
        <dbReference type="Proteomes" id="UP001221413"/>
    </source>
</evidence>
<feature type="transmembrane region" description="Helical" evidence="3">
    <location>
        <begin position="1041"/>
        <end position="1064"/>
    </location>
</feature>
<sequence>MATLRDRQVAAIEKVLNLNADKPQPNPDDPAPSTAFVSAAPLVDEEGDPLWKVLVFDNLGRDVISSVLRVNDLRANGVTIHLNINSQRYPIPDVPAIYIVEPTADNVRLLAKDMQAKLYETCYINFTSSIPRPLLEEFASLTAQTQTSSQIAQVFDQYLNFVVSEPDLFSLHLSDVYYTMNSNKSSDSLIDATVDKIVAGLFSVVVTMGTIPIIRCPKGNAAEMIAQKLDRKLRDHILNNKDNLFSNQPAASSNYPPHSTQAAQRPVLIILDRNVDLVPMLSHSWTYQALVHDVLNMRLNRITIETVEDDGKVSKKSYDLTSNDFFWARNAGVPFPQVAEDIDAELTRYKEDAAEITRKTGANSLEDISTDAGASAQHLKAAITLLPELRERKALLDMHMNIATALLKGIKDRQLDNFFQAEENITKQTKAQLLEVINDPERKNPADKLRLFAIWYLSSEQDVTRGDMAEYEAALAKAGCDLEPLAYLKKVREITRMTMMTSAPNQPAQSSASGELFRGFTSISNRLTDRFRDNALSGGFENLISNVKNFLPVNKDLTITKIVESIMDPAGASSSAIAKTEDYLYFDPRSSSARSGRAPGAPAPGTVATFGQRRQGFTDSIVFTVGGGNMEEFGNLVEWSKRNQTQSGSTSLVGGGGGPAIKRRVVYGSTDLLNAEASFVVNVELCGSPNVRHRDDNFNFNMQPATRRPAVRALCLLCSFRGIHTPLRRLLLRPPSRPIARRSPAHVPALATRRHQSSEASKTDAPPPTSLYSPEDTKSYDRLFKAINDKLFLQTVGDNPKIPRETEVILAFKALQRLAANYPATTATTSKSQPPKNPKSTPPNDAILTLTGSTNGASNGQKTEKNLPPEPAPQSQETIAAEKEAKLNAPVHPLMDVAYHIAIHPFIFISPKVLTEYIKLAALLKDPSTLPSIFKLYANKPVLHNPSLPPKRPNPNAAKNAIAYDSAKAAVQVAIAAKNMPIALDLIDCSVGARAWCRRKLITQVLPFSAVASAIPLGLYKLSDYLAQFQEQWLHEKAMTYAFLGFMTYYICTGSLGMIALLTWNDHMIRVNWIPGVYMRERWFMEEQRALTDRVAMAWGYQEPFKRGLESGWEWEMLRHWAGVRGMIIDSSEMVEGREMSAEKDAERLAAQESILARMKLKLAKPSDKKAKKQLFST</sequence>
<keyword evidence="3" id="KW-0812">Transmembrane</keyword>
<dbReference type="AlphaFoldDB" id="A0AAD6IS07"/>
<feature type="region of interest" description="Disordered" evidence="2">
    <location>
        <begin position="589"/>
        <end position="609"/>
    </location>
</feature>
<feature type="region of interest" description="Disordered" evidence="2">
    <location>
        <begin position="738"/>
        <end position="776"/>
    </location>
</feature>
<proteinExistence type="inferred from homology"/>